<gene>
    <name evidence="3" type="ORF">UFOVP1222_7</name>
    <name evidence="1" type="ORF">UFOVP477_24</name>
    <name evidence="2" type="ORF">UFOVP798_28</name>
</gene>
<dbReference type="EMBL" id="LR796752">
    <property type="protein sequence ID" value="CAB4163479.1"/>
    <property type="molecule type" value="Genomic_DNA"/>
</dbReference>
<proteinExistence type="predicted"/>
<reference evidence="3" key="1">
    <citation type="submission" date="2020-05" db="EMBL/GenBank/DDBJ databases">
        <authorList>
            <person name="Chiriac C."/>
            <person name="Salcher M."/>
            <person name="Ghai R."/>
            <person name="Kavagutti S V."/>
        </authorList>
    </citation>
    <scope>NUCLEOTIDE SEQUENCE</scope>
</reference>
<evidence type="ECO:0000313" key="1">
    <source>
        <dbReference type="EMBL" id="CAB4145676.1"/>
    </source>
</evidence>
<evidence type="ECO:0000313" key="3">
    <source>
        <dbReference type="EMBL" id="CAB4191140.1"/>
    </source>
</evidence>
<name>A0A6J5R1W0_9CAUD</name>
<sequence>MSTKRKWGESKALVIEAHGMGLTVKQTARRYGLSLMTVRNLVARLGITMAPEKRGSFDKVTRKYMDYKWSDQSHKFEDVEERPRGESEEA</sequence>
<dbReference type="EMBL" id="LR797167">
    <property type="protein sequence ID" value="CAB4191140.1"/>
    <property type="molecule type" value="Genomic_DNA"/>
</dbReference>
<organism evidence="3">
    <name type="scientific">uncultured Caudovirales phage</name>
    <dbReference type="NCBI Taxonomy" id="2100421"/>
    <lineage>
        <taxon>Viruses</taxon>
        <taxon>Duplodnaviria</taxon>
        <taxon>Heunggongvirae</taxon>
        <taxon>Uroviricota</taxon>
        <taxon>Caudoviricetes</taxon>
        <taxon>Peduoviridae</taxon>
        <taxon>Maltschvirus</taxon>
        <taxon>Maltschvirus maltsch</taxon>
    </lineage>
</organism>
<protein>
    <submittedName>
        <fullName evidence="3">Uncharacterized protein</fullName>
    </submittedName>
</protein>
<dbReference type="EMBL" id="LR796455">
    <property type="protein sequence ID" value="CAB4145676.1"/>
    <property type="molecule type" value="Genomic_DNA"/>
</dbReference>
<accession>A0A6J5R1W0</accession>
<evidence type="ECO:0000313" key="2">
    <source>
        <dbReference type="EMBL" id="CAB4163479.1"/>
    </source>
</evidence>